<keyword evidence="2" id="KW-0560">Oxidoreductase</keyword>
<dbReference type="Pfam" id="PF13561">
    <property type="entry name" value="adh_short_C2"/>
    <property type="match status" value="1"/>
</dbReference>
<dbReference type="InterPro" id="IPR020904">
    <property type="entry name" value="Sc_DH/Rdtase_CS"/>
</dbReference>
<dbReference type="AlphaFoldDB" id="A0A5K7WT32"/>
<protein>
    <submittedName>
        <fullName evidence="3">3-oxoacyl-[acyl-carrier-protein] reductase FabG</fullName>
    </submittedName>
</protein>
<evidence type="ECO:0000256" key="2">
    <source>
        <dbReference type="ARBA" id="ARBA00023002"/>
    </source>
</evidence>
<reference evidence="3 4" key="1">
    <citation type="submission" date="2019-09" db="EMBL/GenBank/DDBJ databases">
        <title>Complete genome sequence of Sporolactobacillus terrae 70-3.</title>
        <authorList>
            <person name="Tanaka N."/>
            <person name="Shiwa Y."/>
            <person name="Fujita N."/>
            <person name="Tanasupawat S."/>
        </authorList>
    </citation>
    <scope>NUCLEOTIDE SEQUENCE [LARGE SCALE GENOMIC DNA]</scope>
    <source>
        <strain evidence="3 4">70-3</strain>
    </source>
</reference>
<gene>
    <name evidence="3" type="primary">fabG_1</name>
    <name evidence="3" type="ORF">St703_03500</name>
</gene>
<name>A0A5K7WT32_9BACL</name>
<dbReference type="PRINTS" id="PR00081">
    <property type="entry name" value="GDHRDH"/>
</dbReference>
<comment type="similarity">
    <text evidence="1">Belongs to the short-chain dehydrogenases/reductases (SDR) family.</text>
</comment>
<dbReference type="InterPro" id="IPR036291">
    <property type="entry name" value="NAD(P)-bd_dom_sf"/>
</dbReference>
<sequence>MKQNFSKRMIEGDRGGMAHDKKHVVVTGASSGIGRATAVALAEQGYNVHLIGRNAERLANVQTETRREGVQSTTYQLELTDKTAVQQVFDEIYATTGRIDGLVNAAGIFYTTNVLDYEDPSWKEIMDVNFYGTLYPSLALLPKLIAQGFGSIVNVTSVDAFDGISNYDAYAASKGAVTSLTKTLALEGAAKNVRVNAVVPGITDTEMTHERLLENIEKYRKKVPMQRAAQASEVAKPIAFLISDDSSYITGQSLHVNGGWRLA</sequence>
<dbReference type="GO" id="GO:0016491">
    <property type="term" value="F:oxidoreductase activity"/>
    <property type="evidence" value="ECO:0007669"/>
    <property type="project" value="UniProtKB-KW"/>
</dbReference>
<dbReference type="PRINTS" id="PR00080">
    <property type="entry name" value="SDRFAMILY"/>
</dbReference>
<dbReference type="CDD" id="cd05233">
    <property type="entry name" value="SDR_c"/>
    <property type="match status" value="1"/>
</dbReference>
<dbReference type="GO" id="GO:0008206">
    <property type="term" value="P:bile acid metabolic process"/>
    <property type="evidence" value="ECO:0007669"/>
    <property type="project" value="UniProtKB-ARBA"/>
</dbReference>
<dbReference type="PANTHER" id="PTHR42879">
    <property type="entry name" value="3-OXOACYL-(ACYL-CARRIER-PROTEIN) REDUCTASE"/>
    <property type="match status" value="1"/>
</dbReference>
<dbReference type="EMBL" id="AP021853">
    <property type="protein sequence ID" value="BBN97645.1"/>
    <property type="molecule type" value="Genomic_DNA"/>
</dbReference>
<evidence type="ECO:0000313" key="3">
    <source>
        <dbReference type="EMBL" id="BBN97645.1"/>
    </source>
</evidence>
<accession>A0A5K7WT32</accession>
<proteinExistence type="inferred from homology"/>
<dbReference type="Gene3D" id="3.40.50.720">
    <property type="entry name" value="NAD(P)-binding Rossmann-like Domain"/>
    <property type="match status" value="1"/>
</dbReference>
<evidence type="ECO:0000313" key="4">
    <source>
        <dbReference type="Proteomes" id="UP000326951"/>
    </source>
</evidence>
<dbReference type="InterPro" id="IPR050259">
    <property type="entry name" value="SDR"/>
</dbReference>
<dbReference type="InterPro" id="IPR002347">
    <property type="entry name" value="SDR_fam"/>
</dbReference>
<dbReference type="SUPFAM" id="SSF51735">
    <property type="entry name" value="NAD(P)-binding Rossmann-fold domains"/>
    <property type="match status" value="1"/>
</dbReference>
<organism evidence="3 4">
    <name type="scientific">Sporolactobacillus terrae</name>
    <dbReference type="NCBI Taxonomy" id="269673"/>
    <lineage>
        <taxon>Bacteria</taxon>
        <taxon>Bacillati</taxon>
        <taxon>Bacillota</taxon>
        <taxon>Bacilli</taxon>
        <taxon>Bacillales</taxon>
        <taxon>Sporolactobacillaceae</taxon>
        <taxon>Sporolactobacillus</taxon>
    </lineage>
</organism>
<evidence type="ECO:0000256" key="1">
    <source>
        <dbReference type="ARBA" id="ARBA00006484"/>
    </source>
</evidence>
<dbReference type="FunFam" id="3.40.50.720:FF:000084">
    <property type="entry name" value="Short-chain dehydrogenase reductase"/>
    <property type="match status" value="1"/>
</dbReference>
<dbReference type="PROSITE" id="PS00061">
    <property type="entry name" value="ADH_SHORT"/>
    <property type="match status" value="1"/>
</dbReference>
<dbReference type="PANTHER" id="PTHR42879:SF2">
    <property type="entry name" value="3-OXOACYL-[ACYL-CARRIER-PROTEIN] REDUCTASE FABG"/>
    <property type="match status" value="1"/>
</dbReference>
<dbReference type="Proteomes" id="UP000326951">
    <property type="component" value="Chromosome"/>
</dbReference>